<keyword evidence="2" id="KW-1185">Reference proteome</keyword>
<protein>
    <submittedName>
        <fullName evidence="1">Uncharacterized protein</fullName>
    </submittedName>
</protein>
<dbReference type="AlphaFoldDB" id="A0A8H5BB15"/>
<accession>A0A8H5BB15</accession>
<evidence type="ECO:0000313" key="1">
    <source>
        <dbReference type="EMBL" id="KAF5319986.1"/>
    </source>
</evidence>
<comment type="caution">
    <text evidence="1">The sequence shown here is derived from an EMBL/GenBank/DDBJ whole genome shotgun (WGS) entry which is preliminary data.</text>
</comment>
<dbReference type="EMBL" id="JAACJK010000172">
    <property type="protein sequence ID" value="KAF5319986.1"/>
    <property type="molecule type" value="Genomic_DNA"/>
</dbReference>
<reference evidence="1 2" key="1">
    <citation type="journal article" date="2020" name="ISME J.">
        <title>Uncovering the hidden diversity of litter-decomposition mechanisms in mushroom-forming fungi.</title>
        <authorList>
            <person name="Floudas D."/>
            <person name="Bentzer J."/>
            <person name="Ahren D."/>
            <person name="Johansson T."/>
            <person name="Persson P."/>
            <person name="Tunlid A."/>
        </authorList>
    </citation>
    <scope>NUCLEOTIDE SEQUENCE [LARGE SCALE GENOMIC DNA]</scope>
    <source>
        <strain evidence="1 2">CBS 175.51</strain>
    </source>
</reference>
<proteinExistence type="predicted"/>
<evidence type="ECO:0000313" key="2">
    <source>
        <dbReference type="Proteomes" id="UP000541558"/>
    </source>
</evidence>
<sequence>MVTEVEVKIEGKLDTTTSETGGKSTPVLRERHILWSKQNAGPSNAPSCPSQLPFAFGLPSTFKDGDADRSLPPSYSVFCHGVPTLFLKTTYTIRIAVTRVVHQKLGGLWTKTKHLLVPFQYVPRTRAHRPILPVPSFFSSIKTSPEEWFQAVSTVKPRATSSLTPVNCHLFIPAGRVYGIKDTIPFHLQLSGRVSSLRELFAASSSLDRVISTDSSVTASSKTAPEAKAVIRVSLMRQVSVDLHGHKGWRNITLCEGTLSSVPPLMSTCYSPASPTREEHLDWEGELRCEDGVTTGGFTAANGQVKDFVTINVNPTPGGTSTSKVGLMETQVSVPIRLVTDSYGDYGFSSSDA</sequence>
<name>A0A8H5BB15_9AGAR</name>
<gene>
    <name evidence="1" type="ORF">D9611_010978</name>
</gene>
<organism evidence="1 2">
    <name type="scientific">Ephemerocybe angulata</name>
    <dbReference type="NCBI Taxonomy" id="980116"/>
    <lineage>
        <taxon>Eukaryota</taxon>
        <taxon>Fungi</taxon>
        <taxon>Dikarya</taxon>
        <taxon>Basidiomycota</taxon>
        <taxon>Agaricomycotina</taxon>
        <taxon>Agaricomycetes</taxon>
        <taxon>Agaricomycetidae</taxon>
        <taxon>Agaricales</taxon>
        <taxon>Agaricineae</taxon>
        <taxon>Psathyrellaceae</taxon>
        <taxon>Ephemerocybe</taxon>
    </lineage>
</organism>
<dbReference type="Proteomes" id="UP000541558">
    <property type="component" value="Unassembled WGS sequence"/>
</dbReference>
<dbReference type="OrthoDB" id="3252135at2759"/>